<dbReference type="InterPro" id="IPR016181">
    <property type="entry name" value="Acyl_CoA_acyltransferase"/>
</dbReference>
<proteinExistence type="predicted"/>
<gene>
    <name evidence="2" type="ORF">EJV47_00940</name>
</gene>
<dbReference type="Pfam" id="PF13302">
    <property type="entry name" value="Acetyltransf_3"/>
    <property type="match status" value="1"/>
</dbReference>
<evidence type="ECO:0000313" key="3">
    <source>
        <dbReference type="Proteomes" id="UP000282184"/>
    </source>
</evidence>
<dbReference type="RefSeq" id="WP_126691263.1">
    <property type="nucleotide sequence ID" value="NZ_RXOF01000001.1"/>
</dbReference>
<accession>A0A3S0H8E0</accession>
<comment type="caution">
    <text evidence="2">The sequence shown here is derived from an EMBL/GenBank/DDBJ whole genome shotgun (WGS) entry which is preliminary data.</text>
</comment>
<dbReference type="OrthoDB" id="9811523at2"/>
<dbReference type="InterPro" id="IPR051531">
    <property type="entry name" value="N-acetyltransferase"/>
</dbReference>
<dbReference type="PANTHER" id="PTHR43792">
    <property type="entry name" value="GNAT FAMILY, PUTATIVE (AFU_ORTHOLOGUE AFUA_3G00765)-RELATED-RELATED"/>
    <property type="match status" value="1"/>
</dbReference>
<sequence length="191" mass="21339">MLNFQLLPFPELRTPRLLLRRIVAADAPALFALRTDAQVLTYLDRDPETALSEIEAFIGRLDEALTTNSGINWAVTRVGEEAQLVGTCGLWRLIPEHHRAEIGYMLLPSAWGAGLMAEAVEAVCRYGFEQLHLHSIEANVNPHNAASIRLLERLGFVREAYFRENYYCRGQFLDSAIYSLLASGLPASGPR</sequence>
<dbReference type="Proteomes" id="UP000282184">
    <property type="component" value="Unassembled WGS sequence"/>
</dbReference>
<evidence type="ECO:0000313" key="2">
    <source>
        <dbReference type="EMBL" id="RTQ53337.1"/>
    </source>
</evidence>
<keyword evidence="2" id="KW-0808">Transferase</keyword>
<organism evidence="2 3">
    <name type="scientific">Hymenobacter gummosus</name>
    <dbReference type="NCBI Taxonomy" id="1776032"/>
    <lineage>
        <taxon>Bacteria</taxon>
        <taxon>Pseudomonadati</taxon>
        <taxon>Bacteroidota</taxon>
        <taxon>Cytophagia</taxon>
        <taxon>Cytophagales</taxon>
        <taxon>Hymenobacteraceae</taxon>
        <taxon>Hymenobacter</taxon>
    </lineage>
</organism>
<dbReference type="GO" id="GO:0016747">
    <property type="term" value="F:acyltransferase activity, transferring groups other than amino-acyl groups"/>
    <property type="evidence" value="ECO:0007669"/>
    <property type="project" value="InterPro"/>
</dbReference>
<dbReference type="PANTHER" id="PTHR43792:SF1">
    <property type="entry name" value="N-ACETYLTRANSFERASE DOMAIN-CONTAINING PROTEIN"/>
    <property type="match status" value="1"/>
</dbReference>
<dbReference type="InterPro" id="IPR000182">
    <property type="entry name" value="GNAT_dom"/>
</dbReference>
<feature type="domain" description="N-acetyltransferase" evidence="1">
    <location>
        <begin position="17"/>
        <end position="174"/>
    </location>
</feature>
<dbReference type="EMBL" id="RXOF01000001">
    <property type="protein sequence ID" value="RTQ53337.1"/>
    <property type="molecule type" value="Genomic_DNA"/>
</dbReference>
<dbReference type="PROSITE" id="PS51186">
    <property type="entry name" value="GNAT"/>
    <property type="match status" value="1"/>
</dbReference>
<dbReference type="CDD" id="cd04301">
    <property type="entry name" value="NAT_SF"/>
    <property type="match status" value="1"/>
</dbReference>
<dbReference type="SUPFAM" id="SSF55729">
    <property type="entry name" value="Acyl-CoA N-acyltransferases (Nat)"/>
    <property type="match status" value="1"/>
</dbReference>
<evidence type="ECO:0000259" key="1">
    <source>
        <dbReference type="PROSITE" id="PS51186"/>
    </source>
</evidence>
<protein>
    <submittedName>
        <fullName evidence="2">N-acetyltransferase</fullName>
    </submittedName>
</protein>
<dbReference type="Gene3D" id="3.40.630.30">
    <property type="match status" value="1"/>
</dbReference>
<dbReference type="AlphaFoldDB" id="A0A3S0H8E0"/>
<keyword evidence="3" id="KW-1185">Reference proteome</keyword>
<reference evidence="2 3" key="1">
    <citation type="submission" date="2018-12" db="EMBL/GenBank/DDBJ databases">
        <title>Hymenobacter gummosus sp. nov., isolated from a spring.</title>
        <authorList>
            <person name="Nie L."/>
        </authorList>
    </citation>
    <scope>NUCLEOTIDE SEQUENCE [LARGE SCALE GENOMIC DNA]</scope>
    <source>
        <strain evidence="2 3">KCTC 52166</strain>
    </source>
</reference>
<name>A0A3S0H8E0_9BACT</name>